<feature type="compositionally biased region" description="Basic and acidic residues" evidence="21">
    <location>
        <begin position="1025"/>
        <end position="1046"/>
    </location>
</feature>
<feature type="transmembrane region" description="Helical" evidence="22">
    <location>
        <begin position="3040"/>
        <end position="3062"/>
    </location>
</feature>
<evidence type="ECO:0000259" key="24">
    <source>
        <dbReference type="PROSITE" id="PS50850"/>
    </source>
</evidence>
<keyword evidence="4" id="KW-0723">Serine/threonine-protein kinase</keyword>
<dbReference type="Pfam" id="PF00069">
    <property type="entry name" value="Pkinase"/>
    <property type="match status" value="1"/>
</dbReference>
<dbReference type="InterPro" id="IPR011701">
    <property type="entry name" value="MFS"/>
</dbReference>
<evidence type="ECO:0000256" key="12">
    <source>
        <dbReference type="ARBA" id="ARBA00022989"/>
    </source>
</evidence>
<dbReference type="InterPro" id="IPR030847">
    <property type="entry name" value="Hem25/SLC25A38"/>
</dbReference>
<dbReference type="GO" id="GO:0005524">
    <property type="term" value="F:ATP binding"/>
    <property type="evidence" value="ECO:0007669"/>
    <property type="project" value="UniProtKB-UniRule"/>
</dbReference>
<feature type="transmembrane region" description="Helical" evidence="22">
    <location>
        <begin position="2972"/>
        <end position="2991"/>
    </location>
</feature>
<dbReference type="InterPro" id="IPR008271">
    <property type="entry name" value="Ser/Thr_kinase_AS"/>
</dbReference>
<feature type="transmembrane region" description="Helical" evidence="22">
    <location>
        <begin position="678"/>
        <end position="697"/>
    </location>
</feature>
<dbReference type="FunFam" id="1.10.510.10:FF:000482">
    <property type="entry name" value="MAP kinase kinase kinase"/>
    <property type="match status" value="1"/>
</dbReference>
<feature type="transmembrane region" description="Helical" evidence="22">
    <location>
        <begin position="403"/>
        <end position="423"/>
    </location>
</feature>
<feature type="region of interest" description="Disordered" evidence="21">
    <location>
        <begin position="2624"/>
        <end position="2657"/>
    </location>
</feature>
<keyword evidence="9 25" id="KW-0418">Kinase</keyword>
<evidence type="ECO:0000256" key="1">
    <source>
        <dbReference type="ARBA" id="ARBA00004141"/>
    </source>
</evidence>
<keyword evidence="14 18" id="KW-0472">Membrane</keyword>
<dbReference type="FunFam" id="1.20.1250.20:FF:000011">
    <property type="entry name" value="MFS multidrug transporter, putative"/>
    <property type="match status" value="2"/>
</dbReference>
<dbReference type="SUPFAM" id="SSF103506">
    <property type="entry name" value="Mitochondrial carrier"/>
    <property type="match status" value="1"/>
</dbReference>
<keyword evidence="13 18" id="KW-0496">Mitochondrion</keyword>
<dbReference type="PROSITE" id="PS00107">
    <property type="entry name" value="PROTEIN_KINASE_ATP"/>
    <property type="match status" value="1"/>
</dbReference>
<evidence type="ECO:0000256" key="3">
    <source>
        <dbReference type="ARBA" id="ARBA00022448"/>
    </source>
</evidence>
<evidence type="ECO:0000256" key="13">
    <source>
        <dbReference type="ARBA" id="ARBA00023128"/>
    </source>
</evidence>
<evidence type="ECO:0000256" key="18">
    <source>
        <dbReference type="HAMAP-Rule" id="MF_03064"/>
    </source>
</evidence>
<feature type="transmembrane region" description="Helical" evidence="22">
    <location>
        <begin position="2723"/>
        <end position="2746"/>
    </location>
</feature>
<sequence length="3141" mass="351158">MFTLNKVAALSRAYSMQTSYPDGRTSTRTHTGNTMSREPMMDETSLPSIFQAQWRANPDPSALPFPRDNPPFALTEIDWHQLSLSDSDFTPHSWSNLRHLTSTNQLEELKRWPSALKAYLAWTAHVKHKYGSVMAYLLDQRLLWEPIQDQTGALRFDVNDTTPFVDAEDYKILRNDWTYALEPGIWHIVVWLKQRLPVDDKGALSDKGRKMVDKFVKKEFRDKAGEREEGGRVIWFKNTTNLQSVRSLEHVHVLVRDVDEGILKQWMVYLRLTNMLDLIRDSAFGHCVRLATRRKYLQYPEERDAEIWKKYVSHEKSGYAAYHGHTHPPEDNTEEGLKELTQAHGVRSREQRHDSDLTVVGEGVNEASGVRVDPEKGKDLHVIDWYGPDDPQNPRNWSRGKRYFVTFQICFLTFSVYIGSAIYTPSLMGVMQQFGVAQVPATLGLTIYVAGYGLGPLLWSPMSEIPQIGRLWVYIGTLLVFVLFQLPTVYSVNFGMLLAFRFLTGFFGSPALATGGASIADMYRPKKQVYGMAVWGVGAVCGPVLGPLVGGFAVMSKGWKWTIWELMWLSGVCWVFLFFFLPETSSQNILYRRTKRLRNLTGDSRFTCEPEIKAAEMTPKDVVLMVLVKPITLNFTEPIVFLLNLYIALIYGLLYIWFESFPLVFGELYGFNLGLQGVAFLGILVGTFVAAGVLFVWNYYYLEPQFDDNGNIQPEKRLIPAMVGCFAVPICLFWFGWASRADVHWIVPIIGSGFFGVAAFTLFQAVLPYLSDAYPNSVASVLAGNDLMRSSFGAGFPLFASAMYKRLGVDWASSLLALLGIAFIPIPFALYKWDGYAAPAAPISITIIMSGHVRSVRFSSPAHHNALLPPDMAVADMTKPVVVNAPEPPQRMESSGSGSSGDSDDATQLGTAGMEDGQYNFAPPVDATNVVDQVAPLREPTYSWNSTTSSRARGPQIMTDVPPAVAQPSANAANTNGTPSTRGPRPSAVRTPSNAYAPARRPQQFSLNSSSYRPRNNSATRSRRNNPDAEYRAHERAYVQRIRQEDQQDDFFDPALRTPSLGYSTDSETDDESPSTAEYVDNDPYDQETLLYYGNDDMQPSIEELKIPANRERLEWHSMLASVLTGDVVKQEKKRLIGSTEQQGDSTMKAEIWMGIRAKVCGRSLQAQRRIVDDTRSKIRANLDSIISFEVGGEAEAGQTAAQQVEDIVKKIEKVESAYPTRQALELAYPKAASQPYKDACDAVMAWHNTIALINTEMSILKKWVGNEELDFTKPRPRSSQDHHLTDESSFIDRILKEDGLKSLQGDTNLLAPLEKVIQKAKNTLIANAEGFADRHLPPYIEELLTLINFPSRLLQEIIRVRLSYAKKIKDPSQQGVMMAEQMIAQFQILLAMAGQVKESYMAISRPEPGWDLPPCIEENFDTVVLDALKFYFKMLNWKLAANKNTFKEAEILEQEWDFCNKLGRQLQGGDVETAEQFSVLTSKSLTRLSAHFERELQRRPDELTGSEMEKRYKQILDSVRVRQRKLFRFSRILTQRFENCTEFSISNIDLDEEQLHELYESLVVTGHFLVETTGGNNNGVYIVASPTALDRPNDIQSLLTTCYHAEEAPEDPSNPYVLIIRPEQPLYWPGKKMSANIIEPHLDLKPGRLRLVADGSQQRLANANMSFLSSIGVELNTLIDQRANLPRVNAELQKIKKTAYKLSNTIMDSVEIVRKQTVGLDCQDLIQTCFAFATEFGQRSVLYMDYNRRAMNNIKLTRLALDWVSFICDDCIASDRKTFRWAVVALEFAMMMTRGQNILSISDDEYSQLRLKVAGCMSVLISHFDIMGARSTIAAQAERQRLNAIAGKSLLDPKNAKDDDESIEMTQQQWMQRLEEIDSFRKDKEAERQALGRVLEDSNEADRALTYLSSSATNVTLRWQQGQFVGGGTFGSVYAAMNLDSNHLMAVKEIRLQDPQLIPTIVAQIRDEMGVLQVLDHPNIVSYYGIEPHRDKVYIFMEYCSGGSLAGLLEHGRIEDETVIMVYALQMLEGLAYLHDAGVVHRDIKPENILLDHNGVIKFVDFGAAKLIARQGRTLAAEHNATRQGRQRSMTGTPMYMSPEVIRGGSTGRHGAVDIWSLGCVILEMATGRRPWASMDNEWAIMYHIAQGDPPQLPSKEQLSDIGIDFLKKCFDRDPNKRASAVELLQHEWIMTLRAQLSLEPATPTDSSSSSGTPQSRLRNRTSDGAAMSDGGKRSSSYFHFFAGLNSGILSAVLLQPADLLKTRVQQSRSSTLFGTIQSIAAGPNPIRQLWRGTLPSTLRTGFGSAIYFSSLNALRHRASLIAAERTDAAAKRAEHSSSLPKLSNTANLATGAFARTWAGFIMMPITVLKVRYESNLYAYNSLFTASRDIFRTEGLRGFFAGFGATAVRDAPYAGLYILFYEQSKRKLSSLATKIEQTSGASTKLSTSTSAGINFISGVAAAGLGTTITNPFDAIKTRIQLMPDQYGNMVQATKKMLAEEGLRSFFDGLGIRIARKAVSSALAWTLYEELIRRAESLKEVGHGYTDKPERDAALLRSPHADLEDPEKDKEINGGSSHTKVGMLDSFSDASDVERDAGISRFPTQQEDNSGHQLRPHPTEIERIQTQKSQHSQTVGCSTLKSRSSRKPLPAFGANKPYPPPLPEQEVYVVEFDGPDDPLHAQNWPFRKKMLMSMMLGFTTFIASFGSSIFSTAIPALTAKFHVGSVVATLGTSLYVLGFATGPILWAPYSELKGRRTPLVIASFGFAVFNLAVAVGKDIQTVMICRFFAGFFGACPVTCVAAVFSDMFNNRSRGNAITLFAMAVFSGPLFAMAVFSGPLFAPFIGGFIVKSELGWRWTEYLTCILGFACFALNLLFLRETYAPQILIDKAATLRRHTKNWAIHAKQEEVELDFRELIEKNFSRPLRMLVTERIVLLITLYMSLIYGILYLFLTAYPMVFQRVHRMNPGVGGLPYFGLMAGQLLAGLAIFLRQPSYERKLAANNNVTVPEWRLPEVIVGGVFFSAGMFWFGWTGYRADIHWIVPTLSGLLLGFGLLAIFLPLFNYLIDSYLMFAASAIAANTLLRSLAGAAFPLFARQMFEGMGIEWASTLLGCAAAVMVPVPIWFYLQGEKIRKKSAYAPT</sequence>
<evidence type="ECO:0000256" key="4">
    <source>
        <dbReference type="ARBA" id="ARBA00022527"/>
    </source>
</evidence>
<evidence type="ECO:0000256" key="14">
    <source>
        <dbReference type="ARBA" id="ARBA00023136"/>
    </source>
</evidence>
<keyword evidence="8 20" id="KW-0547">Nucleotide-binding</keyword>
<dbReference type="PROSITE" id="PS00108">
    <property type="entry name" value="PROTEIN_KINASE_ST"/>
    <property type="match status" value="1"/>
</dbReference>
<dbReference type="PANTHER" id="PTHR23502:SF31">
    <property type="entry name" value="POLYAMINE TRANSPORTER 1"/>
    <property type="match status" value="1"/>
</dbReference>
<feature type="transmembrane region" description="Helical" evidence="22">
    <location>
        <begin position="498"/>
        <end position="520"/>
    </location>
</feature>
<dbReference type="GO" id="GO:0005886">
    <property type="term" value="C:plasma membrane"/>
    <property type="evidence" value="ECO:0007669"/>
    <property type="project" value="TreeGrafter"/>
</dbReference>
<feature type="transmembrane region" description="Helical" evidence="22">
    <location>
        <begin position="2816"/>
        <end position="2837"/>
    </location>
</feature>
<dbReference type="InterPro" id="IPR017441">
    <property type="entry name" value="Protein_kinase_ATP_BS"/>
</dbReference>
<keyword evidence="3 18" id="KW-0813">Transport</keyword>
<dbReference type="GO" id="GO:0038066">
    <property type="term" value="P:p38MAPK cascade"/>
    <property type="evidence" value="ECO:0007669"/>
    <property type="project" value="UniProtKB-ARBA"/>
</dbReference>
<evidence type="ECO:0000256" key="11">
    <source>
        <dbReference type="ARBA" id="ARBA00022840"/>
    </source>
</evidence>
<gene>
    <name evidence="25" type="ORF">GMOD_00002791</name>
</gene>
<dbReference type="Gene3D" id="1.20.1250.20">
    <property type="entry name" value="MFS general substrate transporter like domains"/>
    <property type="match status" value="2"/>
</dbReference>
<dbReference type="PROSITE" id="PS50920">
    <property type="entry name" value="SOLCAR"/>
    <property type="match status" value="3"/>
</dbReference>
<dbReference type="Gene3D" id="1.10.510.10">
    <property type="entry name" value="Transferase(Phosphotransferase) domain 1"/>
    <property type="match status" value="1"/>
</dbReference>
<evidence type="ECO:0000256" key="7">
    <source>
        <dbReference type="ARBA" id="ARBA00022737"/>
    </source>
</evidence>
<comment type="function">
    <text evidence="18">Mitochondrial glycine transporter that imports glycine into the mitochondrial matrix. Plays an important role in providing glycine for the first enzymatic step in heme biosynthesis, the condensation of glycine with succinyl-CoA to produce 5-aminolevulinate (ALA) in the miochondrial matrix.</text>
</comment>
<feature type="domain" description="Major facilitator superfamily (MFS) profile" evidence="24">
    <location>
        <begin position="2692"/>
        <end position="3131"/>
    </location>
</feature>
<reference evidence="25 26" key="1">
    <citation type="journal article" date="2014" name="PLoS ONE">
        <title>De novo Genome Assembly of the Fungal Plant Pathogen Pyrenophora semeniperda.</title>
        <authorList>
            <person name="Soliai M.M."/>
            <person name="Meyer S.E."/>
            <person name="Udall J.A."/>
            <person name="Elzinga D.E."/>
            <person name="Hermansen R.A."/>
            <person name="Bodily P.M."/>
            <person name="Hart A.A."/>
            <person name="Coleman C.E."/>
        </authorList>
    </citation>
    <scope>NUCLEOTIDE SEQUENCE [LARGE SCALE GENOMIC DNA]</scope>
    <source>
        <strain evidence="25 26">CCB06</strain>
        <tissue evidence="25">Mycelium</tissue>
    </source>
</reference>
<feature type="domain" description="Protein kinase" evidence="23">
    <location>
        <begin position="1920"/>
        <end position="2191"/>
    </location>
</feature>
<feature type="transmembrane region" description="Helical" evidence="22">
    <location>
        <begin position="718"/>
        <end position="737"/>
    </location>
</feature>
<feature type="transmembrane region" description="Helical" evidence="22">
    <location>
        <begin position="561"/>
        <end position="581"/>
    </location>
</feature>
<evidence type="ECO:0000256" key="20">
    <source>
        <dbReference type="PROSITE-ProRule" id="PRU10141"/>
    </source>
</evidence>
<keyword evidence="7 18" id="KW-0677">Repeat</keyword>
<dbReference type="Gene3D" id="1.50.40.10">
    <property type="entry name" value="Mitochondrial carrier domain"/>
    <property type="match status" value="2"/>
</dbReference>
<dbReference type="InterPro" id="IPR036259">
    <property type="entry name" value="MFS_trans_sf"/>
</dbReference>
<feature type="transmembrane region" description="Helical" evidence="22">
    <location>
        <begin position="811"/>
        <end position="831"/>
    </location>
</feature>
<dbReference type="PROSITE" id="PS50850">
    <property type="entry name" value="MFS"/>
    <property type="match status" value="2"/>
</dbReference>
<feature type="compositionally biased region" description="Polar residues" evidence="21">
    <location>
        <begin position="18"/>
        <end position="36"/>
    </location>
</feature>
<evidence type="ECO:0000256" key="17">
    <source>
        <dbReference type="ARBA" id="ARBA00065095"/>
    </source>
</evidence>
<dbReference type="PANTHER" id="PTHR23502">
    <property type="entry name" value="MAJOR FACILITATOR SUPERFAMILY"/>
    <property type="match status" value="1"/>
</dbReference>
<dbReference type="HAMAP" id="MF_03064">
    <property type="entry name" value="SLC25A38"/>
    <property type="match status" value="1"/>
</dbReference>
<dbReference type="GO" id="GO:1904983">
    <property type="term" value="P:glycine import into mitochondrion"/>
    <property type="evidence" value="ECO:0007669"/>
    <property type="project" value="UniProtKB-UniRule"/>
</dbReference>
<evidence type="ECO:0000313" key="25">
    <source>
        <dbReference type="EMBL" id="RMZ68902.1"/>
    </source>
</evidence>
<evidence type="ECO:0000256" key="21">
    <source>
        <dbReference type="SAM" id="MobiDB-lite"/>
    </source>
</evidence>
<dbReference type="EMBL" id="KE747817">
    <property type="protein sequence ID" value="RMZ68902.1"/>
    <property type="molecule type" value="Genomic_DNA"/>
</dbReference>
<dbReference type="InterPro" id="IPR000719">
    <property type="entry name" value="Prot_kinase_dom"/>
</dbReference>
<accession>A0A3M7M364</accession>
<feature type="compositionally biased region" description="Polar residues" evidence="21">
    <location>
        <begin position="2626"/>
        <end position="2642"/>
    </location>
</feature>
<dbReference type="SUPFAM" id="SSF103473">
    <property type="entry name" value="MFS general substrate transporter"/>
    <property type="match status" value="2"/>
</dbReference>
<evidence type="ECO:0000256" key="5">
    <source>
        <dbReference type="ARBA" id="ARBA00022679"/>
    </source>
</evidence>
<feature type="repeat" description="Solcar" evidence="19">
    <location>
        <begin position="2450"/>
        <end position="2534"/>
    </location>
</feature>
<feature type="transmembrane region" description="Helical" evidence="22">
    <location>
        <begin position="2781"/>
        <end position="2804"/>
    </location>
</feature>
<comment type="similarity">
    <text evidence="18">Belongs to the mitochondrial carrier (TC 2.A.29) family. SLC25A38 subfamily.</text>
</comment>
<comment type="subunit">
    <text evidence="17">Interacts with by SSK1.</text>
</comment>
<feature type="transmembrane region" description="Helical" evidence="22">
    <location>
        <begin position="3106"/>
        <end position="3127"/>
    </location>
</feature>
<comment type="function">
    <text evidence="16">Kinase involved in a signal transduction pathway that is activated by changes in the osmolarity of the extracellular environment. Activates the PBS2 MAP kinase kinase by phosphorylation.</text>
</comment>
<feature type="repeat" description="Solcar" evidence="19">
    <location>
        <begin position="2236"/>
        <end position="2319"/>
    </location>
</feature>
<evidence type="ECO:0000313" key="26">
    <source>
        <dbReference type="Proteomes" id="UP000265663"/>
    </source>
</evidence>
<proteinExistence type="inferred from homology"/>
<feature type="domain" description="Major facilitator superfamily (MFS) profile" evidence="24">
    <location>
        <begin position="405"/>
        <end position="832"/>
    </location>
</feature>
<dbReference type="InterPro" id="IPR020846">
    <property type="entry name" value="MFS_dom"/>
</dbReference>
<organism evidence="25 26">
    <name type="scientific">Pyrenophora seminiperda CCB06</name>
    <dbReference type="NCBI Taxonomy" id="1302712"/>
    <lineage>
        <taxon>Eukaryota</taxon>
        <taxon>Fungi</taxon>
        <taxon>Dikarya</taxon>
        <taxon>Ascomycota</taxon>
        <taxon>Pezizomycotina</taxon>
        <taxon>Dothideomycetes</taxon>
        <taxon>Pleosporomycetidae</taxon>
        <taxon>Pleosporales</taxon>
        <taxon>Pleosporineae</taxon>
        <taxon>Pleosporaceae</taxon>
        <taxon>Pyrenophora</taxon>
    </lineage>
</organism>
<dbReference type="InterPro" id="IPR022036">
    <property type="entry name" value="DUF3605"/>
</dbReference>
<keyword evidence="10 18" id="KW-0999">Mitochondrion inner membrane</keyword>
<evidence type="ECO:0000256" key="2">
    <source>
        <dbReference type="ARBA" id="ARBA00006529"/>
    </source>
</evidence>
<dbReference type="GO" id="GO:0015187">
    <property type="term" value="F:glycine transmembrane transporter activity"/>
    <property type="evidence" value="ECO:0007669"/>
    <property type="project" value="UniProtKB-UniRule"/>
</dbReference>
<evidence type="ECO:0000256" key="6">
    <source>
        <dbReference type="ARBA" id="ARBA00022692"/>
    </source>
</evidence>
<feature type="region of interest" description="Disordered" evidence="21">
    <location>
        <begin position="941"/>
        <end position="1083"/>
    </location>
</feature>
<evidence type="ECO:0000259" key="23">
    <source>
        <dbReference type="PROSITE" id="PS50011"/>
    </source>
</evidence>
<keyword evidence="6 18" id="KW-0812">Transmembrane</keyword>
<dbReference type="InterPro" id="IPR018108">
    <property type="entry name" value="MCP_transmembrane"/>
</dbReference>
<feature type="transmembrane region" description="Helical" evidence="22">
    <location>
        <begin position="2933"/>
        <end position="2952"/>
    </location>
</feature>
<dbReference type="GO" id="GO:0005743">
    <property type="term" value="C:mitochondrial inner membrane"/>
    <property type="evidence" value="ECO:0007669"/>
    <property type="project" value="UniProtKB-SubCell"/>
</dbReference>
<dbReference type="GO" id="GO:0004674">
    <property type="term" value="F:protein serine/threonine kinase activity"/>
    <property type="evidence" value="ECO:0007669"/>
    <property type="project" value="UniProtKB-KW"/>
</dbReference>
<feature type="transmembrane region" description="Helical" evidence="22">
    <location>
        <begin position="471"/>
        <end position="492"/>
    </location>
</feature>
<feature type="transmembrane region" description="Helical" evidence="22">
    <location>
        <begin position="435"/>
        <end position="459"/>
    </location>
</feature>
<dbReference type="SMART" id="SM00220">
    <property type="entry name" value="S_TKc"/>
    <property type="match status" value="1"/>
</dbReference>
<feature type="compositionally biased region" description="Polar residues" evidence="21">
    <location>
        <begin position="1003"/>
        <end position="1012"/>
    </location>
</feature>
<feature type="transmembrane region" description="Helical" evidence="22">
    <location>
        <begin position="3069"/>
        <end position="3094"/>
    </location>
</feature>
<comment type="catalytic activity">
    <reaction evidence="15 18">
        <text>glycine(in) = glycine(out)</text>
        <dbReference type="Rhea" id="RHEA:70715"/>
        <dbReference type="ChEBI" id="CHEBI:57305"/>
    </reaction>
</comment>
<feature type="transmembrane region" description="Helical" evidence="22">
    <location>
        <begin position="743"/>
        <end position="767"/>
    </location>
</feature>
<feature type="region of interest" description="Disordered" evidence="21">
    <location>
        <begin position="2543"/>
        <end position="2583"/>
    </location>
</feature>
<dbReference type="Pfam" id="PF12239">
    <property type="entry name" value="DUF3605"/>
    <property type="match status" value="1"/>
</dbReference>
<feature type="region of interest" description="Disordered" evidence="21">
    <location>
        <begin position="2202"/>
        <end position="2232"/>
    </location>
</feature>
<evidence type="ECO:0000256" key="15">
    <source>
        <dbReference type="ARBA" id="ARBA00034060"/>
    </source>
</evidence>
<comment type="similarity">
    <text evidence="2">Belongs to the protein kinase superfamily. STE Ser/Thr protein kinase family. MAP kinase kinase kinase subfamily.</text>
</comment>
<dbReference type="Pfam" id="PF00153">
    <property type="entry name" value="Mito_carr"/>
    <property type="match status" value="3"/>
</dbReference>
<dbReference type="Proteomes" id="UP000265663">
    <property type="component" value="Unassembled WGS sequence"/>
</dbReference>
<feature type="transmembrane region" description="Helical" evidence="22">
    <location>
        <begin position="2857"/>
        <end position="2877"/>
    </location>
</feature>
<evidence type="ECO:0000256" key="8">
    <source>
        <dbReference type="ARBA" id="ARBA00022741"/>
    </source>
</evidence>
<feature type="compositionally biased region" description="Basic and acidic residues" evidence="21">
    <location>
        <begin position="2543"/>
        <end position="2572"/>
    </location>
</feature>
<evidence type="ECO:0000256" key="10">
    <source>
        <dbReference type="ARBA" id="ARBA00022792"/>
    </source>
</evidence>
<keyword evidence="26" id="KW-1185">Reference proteome</keyword>
<dbReference type="SUPFAM" id="SSF56112">
    <property type="entry name" value="Protein kinase-like (PK-like)"/>
    <property type="match status" value="1"/>
</dbReference>
<dbReference type="OrthoDB" id="1043025at2759"/>
<dbReference type="Pfam" id="PF07690">
    <property type="entry name" value="MFS_1"/>
    <property type="match status" value="2"/>
</dbReference>
<protein>
    <recommendedName>
        <fullName evidence="18">Mitochondrial glycine transporter</fullName>
    </recommendedName>
    <alternativeName>
        <fullName evidence="18">Solute carrier family 25 member 38 homolog</fullName>
    </alternativeName>
</protein>
<name>A0A3M7M364_9PLEO</name>
<dbReference type="InterPro" id="IPR023395">
    <property type="entry name" value="MCP_dom_sf"/>
</dbReference>
<feature type="region of interest" description="Disordered" evidence="21">
    <location>
        <begin position="884"/>
        <end position="924"/>
    </location>
</feature>
<keyword evidence="12 18" id="KW-1133">Transmembrane helix</keyword>
<feature type="transmembrane region" description="Helical" evidence="22">
    <location>
        <begin position="532"/>
        <end position="555"/>
    </location>
</feature>
<evidence type="ECO:0000256" key="9">
    <source>
        <dbReference type="ARBA" id="ARBA00022777"/>
    </source>
</evidence>
<feature type="repeat" description="Solcar" evidence="19">
    <location>
        <begin position="2344"/>
        <end position="2428"/>
    </location>
</feature>
<dbReference type="CDD" id="cd06626">
    <property type="entry name" value="STKc_MEKK4"/>
    <property type="match status" value="1"/>
</dbReference>
<feature type="transmembrane region" description="Helical" evidence="22">
    <location>
        <begin position="639"/>
        <end position="658"/>
    </location>
</feature>
<evidence type="ECO:0000256" key="19">
    <source>
        <dbReference type="PROSITE-ProRule" id="PRU00282"/>
    </source>
</evidence>
<comment type="subcellular location">
    <subcellularLocation>
        <location evidence="1">Membrane</location>
        <topology evidence="1">Multi-pass membrane protein</topology>
    </subcellularLocation>
    <subcellularLocation>
        <location evidence="18">Mitochondrion inner membrane</location>
        <topology evidence="18">Multi-pass membrane protein</topology>
    </subcellularLocation>
</comment>
<evidence type="ECO:0000256" key="16">
    <source>
        <dbReference type="ARBA" id="ARBA00056158"/>
    </source>
</evidence>
<keyword evidence="5" id="KW-0808">Transferase</keyword>
<feature type="transmembrane region" description="Helical" evidence="22">
    <location>
        <begin position="3012"/>
        <end position="3034"/>
    </location>
</feature>
<dbReference type="CDD" id="cd17323">
    <property type="entry name" value="MFS_Tpo1_MDR_like"/>
    <property type="match status" value="2"/>
</dbReference>
<dbReference type="PROSITE" id="PS50011">
    <property type="entry name" value="PROTEIN_KINASE_DOM"/>
    <property type="match status" value="1"/>
</dbReference>
<feature type="region of interest" description="Disordered" evidence="21">
    <location>
        <begin position="18"/>
        <end position="41"/>
    </location>
</feature>
<evidence type="ECO:0000256" key="22">
    <source>
        <dbReference type="SAM" id="Phobius"/>
    </source>
</evidence>
<feature type="compositionally biased region" description="Polar residues" evidence="21">
    <location>
        <begin position="968"/>
        <end position="981"/>
    </location>
</feature>
<feature type="compositionally biased region" description="Polar residues" evidence="21">
    <location>
        <begin position="942"/>
        <end position="951"/>
    </location>
</feature>
<dbReference type="InterPro" id="IPR011009">
    <property type="entry name" value="Kinase-like_dom_sf"/>
</dbReference>
<feature type="binding site" evidence="20">
    <location>
        <position position="1949"/>
    </location>
    <ligand>
        <name>ATP</name>
        <dbReference type="ChEBI" id="CHEBI:30616"/>
    </ligand>
</feature>
<keyword evidence="11 20" id="KW-0067">ATP-binding</keyword>
<dbReference type="FunFam" id="1.50.40.10:FF:000103">
    <property type="entry name" value="Mitochondrial glycine transporter"/>
    <property type="match status" value="1"/>
</dbReference>
<feature type="transmembrane region" description="Helical" evidence="22">
    <location>
        <begin position="2695"/>
        <end position="2717"/>
    </location>
</feature>